<comment type="caution">
    <text evidence="1">The sequence shown here is derived from an EMBL/GenBank/DDBJ whole genome shotgun (WGS) entry which is preliminary data.</text>
</comment>
<accession>A0A932A780</accession>
<evidence type="ECO:0000313" key="2">
    <source>
        <dbReference type="Proteomes" id="UP000779809"/>
    </source>
</evidence>
<evidence type="ECO:0000313" key="1">
    <source>
        <dbReference type="EMBL" id="MBI2677976.1"/>
    </source>
</evidence>
<dbReference type="AlphaFoldDB" id="A0A932A780"/>
<organism evidence="1 2">
    <name type="scientific">Candidatus Korobacter versatilis</name>
    <dbReference type="NCBI Taxonomy" id="658062"/>
    <lineage>
        <taxon>Bacteria</taxon>
        <taxon>Pseudomonadati</taxon>
        <taxon>Acidobacteriota</taxon>
        <taxon>Terriglobia</taxon>
        <taxon>Terriglobales</taxon>
        <taxon>Candidatus Korobacteraceae</taxon>
        <taxon>Candidatus Korobacter</taxon>
    </lineage>
</organism>
<protein>
    <submittedName>
        <fullName evidence="1">Uncharacterized protein</fullName>
    </submittedName>
</protein>
<proteinExistence type="predicted"/>
<sequence length="108" mass="12386">MAFEQAKLAVGNEVAFAEFKSVLESTFSPANVEQYLKSVSKKGLRVRHFEQARDAGLFDRYRNGKSVSELWNELTGADQGQVREMYLTKLEEVAPELRQKFSNIYQYA</sequence>
<reference evidence="1" key="1">
    <citation type="submission" date="2020-07" db="EMBL/GenBank/DDBJ databases">
        <title>Huge and variable diversity of episymbiotic CPR bacteria and DPANN archaea in groundwater ecosystems.</title>
        <authorList>
            <person name="He C.Y."/>
            <person name="Keren R."/>
            <person name="Whittaker M."/>
            <person name="Farag I.F."/>
            <person name="Doudna J."/>
            <person name="Cate J.H.D."/>
            <person name="Banfield J.F."/>
        </authorList>
    </citation>
    <scope>NUCLEOTIDE SEQUENCE</scope>
    <source>
        <strain evidence="1">NC_groundwater_580_Pr5_B-0.1um_64_19</strain>
    </source>
</reference>
<gene>
    <name evidence="1" type="ORF">HYX28_04270</name>
</gene>
<name>A0A932A780_9BACT</name>
<dbReference type="Proteomes" id="UP000779809">
    <property type="component" value="Unassembled WGS sequence"/>
</dbReference>
<dbReference type="EMBL" id="JACPNR010000006">
    <property type="protein sequence ID" value="MBI2677976.1"/>
    <property type="molecule type" value="Genomic_DNA"/>
</dbReference>